<feature type="compositionally biased region" description="Polar residues" evidence="1">
    <location>
        <begin position="161"/>
        <end position="176"/>
    </location>
</feature>
<proteinExistence type="predicted"/>
<feature type="region of interest" description="Disordered" evidence="1">
    <location>
        <begin position="1"/>
        <end position="53"/>
    </location>
</feature>
<organism evidence="2 3">
    <name type="scientific">Keguizhuia sedimenti</name>
    <dbReference type="NCBI Taxonomy" id="3064264"/>
    <lineage>
        <taxon>Bacteria</taxon>
        <taxon>Pseudomonadati</taxon>
        <taxon>Pseudomonadota</taxon>
        <taxon>Betaproteobacteria</taxon>
        <taxon>Burkholderiales</taxon>
        <taxon>Oxalobacteraceae</taxon>
        <taxon>Keguizhuia</taxon>
    </lineage>
</organism>
<gene>
    <name evidence="2" type="ORF">Q8A64_04575</name>
</gene>
<sequence>MGESFFQRWARRKAEQKDGDIQSEEDGRGGNAQASVPRSAESTPASAAEPLPTLDDVARLTQESDYSPFVSKGIDQTIRRAALKKLFSDPHFNVMDGLDIYIDDYNKFQPLTPAMLAALSHTQSMFEAIAKKEAERAEMQDVPALDVYGDRPEQDALENSGEVQDIQNAKEQSVQTEEADPDDPGSYPAQGMEFRNETDNAQAARGTS</sequence>
<feature type="compositionally biased region" description="Basic and acidic residues" evidence="1">
    <location>
        <begin position="12"/>
        <end position="28"/>
    </location>
</feature>
<feature type="compositionally biased region" description="Polar residues" evidence="1">
    <location>
        <begin position="199"/>
        <end position="208"/>
    </location>
</feature>
<feature type="compositionally biased region" description="Low complexity" evidence="1">
    <location>
        <begin position="39"/>
        <end position="53"/>
    </location>
</feature>
<evidence type="ECO:0000313" key="2">
    <source>
        <dbReference type="EMBL" id="MDQ9169682.1"/>
    </source>
</evidence>
<protein>
    <submittedName>
        <fullName evidence="2">DUF3306 domain-containing protein</fullName>
    </submittedName>
</protein>
<reference evidence="2 3" key="1">
    <citation type="submission" date="2023-08" db="EMBL/GenBank/DDBJ databases">
        <title>Oxalobacteraceae gen .nov., isolated from river sludge outside the plant.</title>
        <authorList>
            <person name="Zhao S.Y."/>
        </authorList>
    </citation>
    <scope>NUCLEOTIDE SEQUENCE [LARGE SCALE GENOMIC DNA]</scope>
    <source>
        <strain evidence="2 3">R-40</strain>
    </source>
</reference>
<dbReference type="RefSeq" id="WP_338435617.1">
    <property type="nucleotide sequence ID" value="NZ_JAUYVH010000002.1"/>
</dbReference>
<name>A0ABU1BL28_9BURK</name>
<dbReference type="EMBL" id="JAUYVH010000002">
    <property type="protein sequence ID" value="MDQ9169682.1"/>
    <property type="molecule type" value="Genomic_DNA"/>
</dbReference>
<dbReference type="InterPro" id="IPR021735">
    <property type="entry name" value="DUF3306"/>
</dbReference>
<evidence type="ECO:0000256" key="1">
    <source>
        <dbReference type="SAM" id="MobiDB-lite"/>
    </source>
</evidence>
<dbReference type="Proteomes" id="UP001225596">
    <property type="component" value="Unassembled WGS sequence"/>
</dbReference>
<comment type="caution">
    <text evidence="2">The sequence shown here is derived from an EMBL/GenBank/DDBJ whole genome shotgun (WGS) entry which is preliminary data.</text>
</comment>
<evidence type="ECO:0000313" key="3">
    <source>
        <dbReference type="Proteomes" id="UP001225596"/>
    </source>
</evidence>
<keyword evidence="3" id="KW-1185">Reference proteome</keyword>
<feature type="region of interest" description="Disordered" evidence="1">
    <location>
        <begin position="140"/>
        <end position="208"/>
    </location>
</feature>
<dbReference type="Pfam" id="PF11748">
    <property type="entry name" value="DUF3306"/>
    <property type="match status" value="1"/>
</dbReference>
<accession>A0ABU1BL28</accession>